<dbReference type="Proteomes" id="UP001239462">
    <property type="component" value="Unassembled WGS sequence"/>
</dbReference>
<comment type="caution">
    <text evidence="2">The sequence shown here is derived from an EMBL/GenBank/DDBJ whole genome shotgun (WGS) entry which is preliminary data.</text>
</comment>
<evidence type="ECO:0000256" key="1">
    <source>
        <dbReference type="SAM" id="Phobius"/>
    </source>
</evidence>
<keyword evidence="3" id="KW-1185">Reference proteome</keyword>
<keyword evidence="1" id="KW-0472">Membrane</keyword>
<evidence type="ECO:0000313" key="2">
    <source>
        <dbReference type="EMBL" id="MDM4013872.1"/>
    </source>
</evidence>
<keyword evidence="1" id="KW-1133">Transmembrane helix</keyword>
<organism evidence="2 3">
    <name type="scientific">Roseiconus lacunae</name>
    <dbReference type="NCBI Taxonomy" id="2605694"/>
    <lineage>
        <taxon>Bacteria</taxon>
        <taxon>Pseudomonadati</taxon>
        <taxon>Planctomycetota</taxon>
        <taxon>Planctomycetia</taxon>
        <taxon>Pirellulales</taxon>
        <taxon>Pirellulaceae</taxon>
        <taxon>Roseiconus</taxon>
    </lineage>
</organism>
<proteinExistence type="predicted"/>
<evidence type="ECO:0008006" key="4">
    <source>
        <dbReference type="Google" id="ProtNLM"/>
    </source>
</evidence>
<keyword evidence="1" id="KW-0812">Transmembrane</keyword>
<feature type="transmembrane region" description="Helical" evidence="1">
    <location>
        <begin position="83"/>
        <end position="102"/>
    </location>
</feature>
<protein>
    <recommendedName>
        <fullName evidence="4">DUF4190 domain-containing protein</fullName>
    </recommendedName>
</protein>
<sequence>MTTESTSPRTLGAVMSSEAGFESQDTPLRISGFIALILALVSGFATVALPMLAVGVLAILFAMFALRKTRPELGEVTPVGTGVARLAIILACFFGACSIARYGSKHQTLGAQAEYFARQFVRVASSGNQIYANELQKSYVNRYLKTMPLELHYRNEKLKQKQESESMGMGSMPEEEDTTVADLAKYPVDHDWVLWRPVRIYNHYGRQKAEVILAADESENPYRLRIELEYLVHKDRGTSEWYVEVATPYHERLVAESVL</sequence>
<dbReference type="RefSeq" id="WP_289161572.1">
    <property type="nucleotide sequence ID" value="NZ_CP141221.1"/>
</dbReference>
<feature type="transmembrane region" description="Helical" evidence="1">
    <location>
        <begin position="33"/>
        <end position="63"/>
    </location>
</feature>
<name>A0ABT7PBK2_9BACT</name>
<evidence type="ECO:0000313" key="3">
    <source>
        <dbReference type="Proteomes" id="UP001239462"/>
    </source>
</evidence>
<dbReference type="EMBL" id="JASZZN010000001">
    <property type="protein sequence ID" value="MDM4013872.1"/>
    <property type="molecule type" value="Genomic_DNA"/>
</dbReference>
<gene>
    <name evidence="2" type="ORF">QTN89_00415</name>
</gene>
<accession>A0ABT7PBK2</accession>
<reference evidence="2 3" key="1">
    <citation type="submission" date="2023-06" db="EMBL/GenBank/DDBJ databases">
        <title>Roseiconus lacunae JC819 isolated from Gulf of Mannar region, Tamil Nadu.</title>
        <authorList>
            <person name="Pk S."/>
            <person name="Ch S."/>
            <person name="Ch V.R."/>
        </authorList>
    </citation>
    <scope>NUCLEOTIDE SEQUENCE [LARGE SCALE GENOMIC DNA]</scope>
    <source>
        <strain evidence="2 3">JC819</strain>
    </source>
</reference>